<sequence length="382" mass="42965">MTVTDEKELPVPETETPPQVTPKPIETPRREFVNEESVAAARSGNGLLWLVVLLLIGATAAAGWFGWQAWQAGQQQVAELESRLQQQQRELADQRQAMELELGQQFNRQQETVQSTVSDLSQRVENINGRLASMSAVSRDNWKLAEAEYLLRLANQRVLLERTSSNAVALAETVDDILRQLNDPELFPVRRAIAGDVSDLKLAGDIDREGVYLRLQALAGQIEKLTLIEPLSDNDDPWQLAGGDDANQETWWNKIRRGTNELLQRFSHHLRVRDHGSPVPAILPPDNQFYLKQNVRMALEQAQLALLREEAQIYQASLDKARDAIEHYFPLNPQSLAVRAELADLQAVMIDASLPTFTESIGLLREYSERRHATSVESRGGN</sequence>
<keyword evidence="3" id="KW-0812">Transmembrane</keyword>
<reference evidence="4" key="1">
    <citation type="submission" date="2018-07" db="EMBL/GenBank/DDBJ databases">
        <title>Genome assembly of strain Ka43.</title>
        <authorList>
            <person name="Kukolya J."/>
            <person name="Nagy I."/>
            <person name="Horvath B."/>
            <person name="Toth A."/>
        </authorList>
    </citation>
    <scope>NUCLEOTIDE SEQUENCE</scope>
    <source>
        <strain evidence="4">KB43</strain>
    </source>
</reference>
<evidence type="ECO:0000313" key="5">
    <source>
        <dbReference type="Proteomes" id="UP000652567"/>
    </source>
</evidence>
<feature type="coiled-coil region" evidence="1">
    <location>
        <begin position="292"/>
        <end position="324"/>
    </location>
</feature>
<feature type="compositionally biased region" description="Basic and acidic residues" evidence="2">
    <location>
        <begin position="1"/>
        <end position="10"/>
    </location>
</feature>
<dbReference type="PANTHER" id="PTHR38043">
    <property type="entry name" value="PROTEIN HEMX"/>
    <property type="match status" value="1"/>
</dbReference>
<feature type="region of interest" description="Disordered" evidence="2">
    <location>
        <begin position="1"/>
        <end position="25"/>
    </location>
</feature>
<dbReference type="EMBL" id="PRDL01000001">
    <property type="protein sequence ID" value="MBE8716082.1"/>
    <property type="molecule type" value="Genomic_DNA"/>
</dbReference>
<dbReference type="PANTHER" id="PTHR38043:SF1">
    <property type="entry name" value="PROTEIN HEMX"/>
    <property type="match status" value="1"/>
</dbReference>
<evidence type="ECO:0000256" key="2">
    <source>
        <dbReference type="SAM" id="MobiDB-lite"/>
    </source>
</evidence>
<dbReference type="Proteomes" id="UP000652567">
    <property type="component" value="Unassembled WGS sequence"/>
</dbReference>
<evidence type="ECO:0000313" key="4">
    <source>
        <dbReference type="EMBL" id="MBE8716082.1"/>
    </source>
</evidence>
<keyword evidence="3" id="KW-0472">Membrane</keyword>
<keyword evidence="4" id="KW-0808">Transferase</keyword>
<dbReference type="InterPro" id="IPR007470">
    <property type="entry name" value="HemX"/>
</dbReference>
<dbReference type="GO" id="GO:0032259">
    <property type="term" value="P:methylation"/>
    <property type="evidence" value="ECO:0007669"/>
    <property type="project" value="UniProtKB-KW"/>
</dbReference>
<evidence type="ECO:0000256" key="1">
    <source>
        <dbReference type="SAM" id="Coils"/>
    </source>
</evidence>
<name>A0A928YST1_9GAMM</name>
<feature type="compositionally biased region" description="Low complexity" evidence="2">
    <location>
        <begin position="11"/>
        <end position="24"/>
    </location>
</feature>
<dbReference type="AlphaFoldDB" id="A0A928YST1"/>
<keyword evidence="3" id="KW-1133">Transmembrane helix</keyword>
<feature type="coiled-coil region" evidence="1">
    <location>
        <begin position="70"/>
        <end position="104"/>
    </location>
</feature>
<keyword evidence="5" id="KW-1185">Reference proteome</keyword>
<evidence type="ECO:0000256" key="3">
    <source>
        <dbReference type="SAM" id="Phobius"/>
    </source>
</evidence>
<proteinExistence type="predicted"/>
<dbReference type="Pfam" id="PF04375">
    <property type="entry name" value="HemX"/>
    <property type="match status" value="1"/>
</dbReference>
<keyword evidence="4" id="KW-0489">Methyltransferase</keyword>
<organism evidence="4 5">
    <name type="scientific">Cellvibrio polysaccharolyticus</name>
    <dbReference type="NCBI Taxonomy" id="2082724"/>
    <lineage>
        <taxon>Bacteria</taxon>
        <taxon>Pseudomonadati</taxon>
        <taxon>Pseudomonadota</taxon>
        <taxon>Gammaproteobacteria</taxon>
        <taxon>Cellvibrionales</taxon>
        <taxon>Cellvibrionaceae</taxon>
        <taxon>Cellvibrio</taxon>
    </lineage>
</organism>
<keyword evidence="1" id="KW-0175">Coiled coil</keyword>
<feature type="transmembrane region" description="Helical" evidence="3">
    <location>
        <begin position="47"/>
        <end position="67"/>
    </location>
</feature>
<dbReference type="GO" id="GO:0008168">
    <property type="term" value="F:methyltransferase activity"/>
    <property type="evidence" value="ECO:0007669"/>
    <property type="project" value="UniProtKB-KW"/>
</dbReference>
<accession>A0A928YST1</accession>
<protein>
    <submittedName>
        <fullName evidence="4">Uroporphyrinogen III methylase</fullName>
    </submittedName>
</protein>
<comment type="caution">
    <text evidence="4">The sequence shown here is derived from an EMBL/GenBank/DDBJ whole genome shotgun (WGS) entry which is preliminary data.</text>
</comment>
<gene>
    <name evidence="4" type="ORF">C4F51_02640</name>
</gene>